<organism evidence="7 8">
    <name type="scientific">Malassezia brasiliensis</name>
    <dbReference type="NCBI Taxonomy" id="1821822"/>
    <lineage>
        <taxon>Eukaryota</taxon>
        <taxon>Fungi</taxon>
        <taxon>Dikarya</taxon>
        <taxon>Basidiomycota</taxon>
        <taxon>Ustilaginomycotina</taxon>
        <taxon>Malasseziomycetes</taxon>
        <taxon>Malasseziales</taxon>
        <taxon>Malasseziaceae</taxon>
        <taxon>Malassezia</taxon>
    </lineage>
</organism>
<evidence type="ECO:0000256" key="3">
    <source>
        <dbReference type="ARBA" id="ARBA00022989"/>
    </source>
</evidence>
<keyword evidence="2 5" id="KW-0812">Transmembrane</keyword>
<dbReference type="GO" id="GO:0005783">
    <property type="term" value="C:endoplasmic reticulum"/>
    <property type="evidence" value="ECO:0007669"/>
    <property type="project" value="TreeGrafter"/>
</dbReference>
<keyword evidence="3 5" id="KW-1133">Transmembrane helix</keyword>
<evidence type="ECO:0000313" key="7">
    <source>
        <dbReference type="EMBL" id="WFC94139.1"/>
    </source>
</evidence>
<sequence length="270" mass="31016">MARATLSETVHTYSAPYLAELGLPYLAPHLVTVIRAILFWFSLQFLSAGVSPLLFPKQLNSMNATKRVQWDMHFVALVHSVIVAPTALYIWATTDRNTTDMVFGYDYYTGQLYALSYGYFIWDTIQSLRYEGLQFFVHGALATVAATLVWHPFLMYDGLGILIWEASTPFLNIHWFMDKLGMTGSKAQLINAGFLLTSYVVMRLILGVYISYSIITMLWAPAELHKHHIPLLWKLFYTLGLVTLNTLNYFWFSKMVQAIQKRFPKKQKTT</sequence>
<feature type="transmembrane region" description="Helical" evidence="5">
    <location>
        <begin position="189"/>
        <end position="215"/>
    </location>
</feature>
<accession>A0AAF0IML4</accession>
<dbReference type="SMART" id="SM00724">
    <property type="entry name" value="TLC"/>
    <property type="match status" value="1"/>
</dbReference>
<feature type="transmembrane region" description="Helical" evidence="5">
    <location>
        <begin position="33"/>
        <end position="54"/>
    </location>
</feature>
<reference evidence="7" key="1">
    <citation type="submission" date="2023-03" db="EMBL/GenBank/DDBJ databases">
        <title>Mating type loci evolution in Malassezia.</title>
        <authorList>
            <person name="Coelho M.A."/>
        </authorList>
    </citation>
    <scope>NUCLEOTIDE SEQUENCE</scope>
    <source>
        <strain evidence="7">CBS 14135</strain>
    </source>
</reference>
<dbReference type="PANTHER" id="PTHR13439:SF0">
    <property type="entry name" value="TOPOISOMERASE I DAMAGE AFFECTED PROTEIN 4"/>
    <property type="match status" value="1"/>
</dbReference>
<evidence type="ECO:0000313" key="8">
    <source>
        <dbReference type="Proteomes" id="UP001216638"/>
    </source>
</evidence>
<evidence type="ECO:0000259" key="6">
    <source>
        <dbReference type="SMART" id="SM00724"/>
    </source>
</evidence>
<keyword evidence="8" id="KW-1185">Reference proteome</keyword>
<proteinExistence type="predicted"/>
<protein>
    <recommendedName>
        <fullName evidence="6">TLC domain-containing protein</fullName>
    </recommendedName>
</protein>
<evidence type="ECO:0000256" key="5">
    <source>
        <dbReference type="SAM" id="Phobius"/>
    </source>
</evidence>
<feature type="transmembrane region" description="Helical" evidence="5">
    <location>
        <begin position="235"/>
        <end position="252"/>
    </location>
</feature>
<dbReference type="InterPro" id="IPR050846">
    <property type="entry name" value="TLCD"/>
</dbReference>
<feature type="transmembrane region" description="Helical" evidence="5">
    <location>
        <begin position="104"/>
        <end position="122"/>
    </location>
</feature>
<evidence type="ECO:0000256" key="4">
    <source>
        <dbReference type="ARBA" id="ARBA00023136"/>
    </source>
</evidence>
<feature type="domain" description="TLC" evidence="6">
    <location>
        <begin position="65"/>
        <end position="264"/>
    </location>
</feature>
<dbReference type="InterPro" id="IPR006634">
    <property type="entry name" value="TLC-dom"/>
</dbReference>
<comment type="subcellular location">
    <subcellularLocation>
        <location evidence="1">Membrane</location>
        <topology evidence="1">Multi-pass membrane protein</topology>
    </subcellularLocation>
</comment>
<keyword evidence="4 5" id="KW-0472">Membrane</keyword>
<gene>
    <name evidence="7" type="ORF">MBRA1_000771</name>
</gene>
<dbReference type="Proteomes" id="UP001216638">
    <property type="component" value="Chromosome 1"/>
</dbReference>
<dbReference type="GO" id="GO:0016020">
    <property type="term" value="C:membrane"/>
    <property type="evidence" value="ECO:0007669"/>
    <property type="project" value="UniProtKB-SubCell"/>
</dbReference>
<dbReference type="AlphaFoldDB" id="A0AAF0IML4"/>
<feature type="transmembrane region" description="Helical" evidence="5">
    <location>
        <begin position="134"/>
        <end position="153"/>
    </location>
</feature>
<name>A0AAF0IML4_9BASI</name>
<feature type="transmembrane region" description="Helical" evidence="5">
    <location>
        <begin position="159"/>
        <end position="177"/>
    </location>
</feature>
<dbReference type="EMBL" id="CP119951">
    <property type="protein sequence ID" value="WFC94139.1"/>
    <property type="molecule type" value="Genomic_DNA"/>
</dbReference>
<evidence type="ECO:0000256" key="1">
    <source>
        <dbReference type="ARBA" id="ARBA00004141"/>
    </source>
</evidence>
<dbReference type="PANTHER" id="PTHR13439">
    <property type="entry name" value="CT120 PROTEIN"/>
    <property type="match status" value="1"/>
</dbReference>
<feature type="transmembrane region" description="Helical" evidence="5">
    <location>
        <begin position="74"/>
        <end position="92"/>
    </location>
</feature>
<dbReference type="Pfam" id="PF03798">
    <property type="entry name" value="TRAM_LAG1_CLN8"/>
    <property type="match status" value="1"/>
</dbReference>
<dbReference type="GO" id="GO:0055088">
    <property type="term" value="P:lipid homeostasis"/>
    <property type="evidence" value="ECO:0007669"/>
    <property type="project" value="TreeGrafter"/>
</dbReference>
<evidence type="ECO:0000256" key="2">
    <source>
        <dbReference type="ARBA" id="ARBA00022692"/>
    </source>
</evidence>